<sequence length="1464" mass="164168">MSGLVRIGVNSSVIEQDRGIHHEFIKSAIPDWLSQTSLPRVRDLKNSPKVIPEWVKSAVPHEHAALKLAAETWWHAQNAVDKLFDGLQDIHSFAEPLLRKALKEQFGRDEDVRETHLRIYYLIKFPTGKLNVGGAVHSRTVSLLEAAIHNFSRHEELLADSAFISKPDAKGHFEIKGFNNEITIDQFKALCRKLDIGARYNQHLRKYLRPRDGVAQVTLERKIVSSQKNTLKTAVHVALMKKDITEAGYLTVRGMLDGSKNMKLDGLQVRFYHLTILDTRLTGIVLIAPDLDASNAETRRVIAYVPHDPEHPLKEYVSPKAFALELTRQLRDNDPASSPSAMSYQQFFSRFVGHGERGHFFAALNAKLSLVTYHGEEWGANLPAWRETPADNPRLHFNVVLFDEDVEHRFNGDVWVYLFQEQLNKILSDGRRLAISTEDADLSERWEWIDNLGKILADILNVALTVAALFVPGVGELMMGYMIYQLATEVVEGVVDLAEGLYEESAEHLIGFVESLIQLGLFGTGVAIGKEVLLPRLSALIEGSSLVTLPNGEQRLWTQNLDPYRQQNPGFKADSKPDASGLYPHQGKHFLRIDTDHFELGKDPQTGKHRIRHPSRSDAYQPRVESNGDGIFVMEGEQPRTWDDQTLMKRLGWSAEGLEDVYADIRTVSRADAGAIRRMYANNESVIPLLKDTVARFRVDREIRTFIENIGSSRAQDYLKADPVFQFELLDGVWPGEAIELAGGDGQVLKVIGRTSSTPVRVSLRRLIDGDLLKTLLSHLDDAEIKTLMNDELGVPPSVPEVNAKYLRSALARRASERKSSLFNTRYRSIERATTAEAQVIQGQLKHLPGGVAQELVAIATPAELKEIRFGRVPERLLNQGRWALQEIRVSRAYEGFYLESIENTDTVRLAIHSLENLPGWNSDVSIELQEYSYGGRRLDRIGRADATIHRTVVESESGTYQPYDDEGNALHSASDFYTSILQALPDAERNGLNIHIGEGLKLKEALRDNALKPYRLTKVLADLPVLQPATYDPTVMRLRGGNPDTVGEVTQLRNIANDWPEPVEAAFHPSVPEYEKYNYLRGLKLMHETCPDSYFESLWKALGEANADSWEANQKVVNSIEALPDLQKLMLPEQYNSLVERLFTDDRLVPLTDAERNLGANARNLEQTGRIDEYQSLQRAVRENPVQPVEALVELRNAFSDEGMSSPEPVEVSPQVMADLQLAQRAIYRSKELIPLSGNQLPSIWQRGGSAIAKIKGLRQLDLHEGGFTAKLTVAEHARKAIEIKGGNCSENSKVTFSILASQPRTSRVHIVRATDFDHQYVVIGNDLSNPAELVVADSWPEFPAAHTADKGYFTFELPAVETLEPGPAVADYEFIHDTPPGQATLPQVSKENTLRQIKINKLHQKGAYAQFTSMKALGSTYSVPGEVPVSFEHLPVSVIEQRMAAYDEYLDAFKEFLPEEAE</sequence>
<evidence type="ECO:0000313" key="3">
    <source>
        <dbReference type="EMBL" id="QVW23914.1"/>
    </source>
</evidence>
<organism evidence="3 4">
    <name type="scientific">Pseudomonas hormoni</name>
    <dbReference type="NCBI Taxonomy" id="3093767"/>
    <lineage>
        <taxon>Bacteria</taxon>
        <taxon>Pseudomonadati</taxon>
        <taxon>Pseudomonadota</taxon>
        <taxon>Gammaproteobacteria</taxon>
        <taxon>Pseudomonadales</taxon>
        <taxon>Pseudomonadaceae</taxon>
        <taxon>Pseudomonas</taxon>
    </lineage>
</organism>
<evidence type="ECO:0000259" key="2">
    <source>
        <dbReference type="Pfam" id="PF20178"/>
    </source>
</evidence>
<dbReference type="InterPro" id="IPR046673">
    <property type="entry name" value="ToxA_N"/>
</dbReference>
<protein>
    <recommendedName>
        <fullName evidence="2">Dermonecrotic toxin N-terminal domain-containing protein</fullName>
    </recommendedName>
</protein>
<name>A0ABX8EYS1_9PSED</name>
<dbReference type="Proteomes" id="UP000681155">
    <property type="component" value="Chromosome"/>
</dbReference>
<proteinExistence type="predicted"/>
<gene>
    <name evidence="3" type="ORF">KJF94_29505</name>
</gene>
<evidence type="ECO:0000256" key="1">
    <source>
        <dbReference type="SAM" id="MobiDB-lite"/>
    </source>
</evidence>
<reference evidence="3 4" key="1">
    <citation type="submission" date="2021-05" db="EMBL/GenBank/DDBJ databases">
        <title>Complete genome of the cytokinin-producing biocontrol strain Pseudomonas fluorescens G20-18.</title>
        <authorList>
            <person name="Nielsen T.K."/>
            <person name="Mekureyaw M.F."/>
            <person name="Hansen L.H."/>
            <person name="Nicolaisen M.H."/>
            <person name="Roitsch T.G."/>
            <person name="Hennessy R.C."/>
        </authorList>
    </citation>
    <scope>NUCLEOTIDE SEQUENCE [LARGE SCALE GENOMIC DNA]</scope>
    <source>
        <strain evidence="3 4">G20-18</strain>
    </source>
</reference>
<dbReference type="Pfam" id="PF20178">
    <property type="entry name" value="ToxA_N"/>
    <property type="match status" value="1"/>
</dbReference>
<feature type="region of interest" description="Disordered" evidence="1">
    <location>
        <begin position="602"/>
        <end position="624"/>
    </location>
</feature>
<dbReference type="EMBL" id="CP075566">
    <property type="protein sequence ID" value="QVW23914.1"/>
    <property type="molecule type" value="Genomic_DNA"/>
</dbReference>
<evidence type="ECO:0000313" key="4">
    <source>
        <dbReference type="Proteomes" id="UP000681155"/>
    </source>
</evidence>
<keyword evidence="4" id="KW-1185">Reference proteome</keyword>
<feature type="domain" description="Dermonecrotic toxin N-terminal" evidence="2">
    <location>
        <begin position="85"/>
        <end position="334"/>
    </location>
</feature>
<dbReference type="RefSeq" id="WP_214380441.1">
    <property type="nucleotide sequence ID" value="NZ_CP075566.1"/>
</dbReference>
<accession>A0ABX8EYS1</accession>